<sequence>MKISQNQKGQTIIESLVGLGLIAIVGFAFTGGMVALRNTTKSAVNLSATERQINDIAENIKSGVENYQVNYNYDQMGSMKNANEALQVESLPMAWDNDKVLPREQCPNCAGSYGYIIQPLEIYRGLYQVTLRMTHKDWISKGEPFRDYTFVVSTK</sequence>
<evidence type="ECO:0000313" key="3">
    <source>
        <dbReference type="Proteomes" id="UP001152321"/>
    </source>
</evidence>
<evidence type="ECO:0000313" key="2">
    <source>
        <dbReference type="EMBL" id="MDG0816354.1"/>
    </source>
</evidence>
<evidence type="ECO:0000256" key="1">
    <source>
        <dbReference type="SAM" id="Phobius"/>
    </source>
</evidence>
<name>A0ABT6DIK6_9BACT</name>
<proteinExistence type="predicted"/>
<keyword evidence="3" id="KW-1185">Reference proteome</keyword>
<keyword evidence="1" id="KW-0812">Transmembrane</keyword>
<gene>
    <name evidence="2" type="ORF">NWE73_08270</name>
</gene>
<keyword evidence="1" id="KW-0472">Membrane</keyword>
<dbReference type="Proteomes" id="UP001152321">
    <property type="component" value="Unassembled WGS sequence"/>
</dbReference>
<protein>
    <submittedName>
        <fullName evidence="2">Type II secretion system GspH family protein</fullName>
    </submittedName>
</protein>
<accession>A0ABT6DIK6</accession>
<feature type="transmembrane region" description="Helical" evidence="1">
    <location>
        <begin position="12"/>
        <end position="36"/>
    </location>
</feature>
<organism evidence="2 3">
    <name type="scientific">Bdellovibrio svalbardensis</name>
    <dbReference type="NCBI Taxonomy" id="2972972"/>
    <lineage>
        <taxon>Bacteria</taxon>
        <taxon>Pseudomonadati</taxon>
        <taxon>Bdellovibrionota</taxon>
        <taxon>Bdellovibrionia</taxon>
        <taxon>Bdellovibrionales</taxon>
        <taxon>Pseudobdellovibrionaceae</taxon>
        <taxon>Bdellovibrio</taxon>
    </lineage>
</organism>
<dbReference type="RefSeq" id="WP_277577832.1">
    <property type="nucleotide sequence ID" value="NZ_JANRMI010000002.1"/>
</dbReference>
<reference evidence="2" key="1">
    <citation type="submission" date="2022-08" db="EMBL/GenBank/DDBJ databases">
        <title>Novel Bdellovibrio Species Isolated from Svalbard: Designation Bdellovibrio svalbardensis.</title>
        <authorList>
            <person name="Mitchell R.J."/>
            <person name="Choi S.Y."/>
        </authorList>
    </citation>
    <scope>NUCLEOTIDE SEQUENCE</scope>
    <source>
        <strain evidence="2">PAP01</strain>
    </source>
</reference>
<dbReference type="EMBL" id="JANRMI010000002">
    <property type="protein sequence ID" value="MDG0816354.1"/>
    <property type="molecule type" value="Genomic_DNA"/>
</dbReference>
<comment type="caution">
    <text evidence="2">The sequence shown here is derived from an EMBL/GenBank/DDBJ whole genome shotgun (WGS) entry which is preliminary data.</text>
</comment>
<keyword evidence="1" id="KW-1133">Transmembrane helix</keyword>